<evidence type="ECO:0000259" key="1">
    <source>
        <dbReference type="Pfam" id="PF13579"/>
    </source>
</evidence>
<accession>A0A810BI62</accession>
<protein>
    <submittedName>
        <fullName evidence="2">Glycosyltransferase WbuB</fullName>
    </submittedName>
</protein>
<dbReference type="Pfam" id="PF13692">
    <property type="entry name" value="Glyco_trans_1_4"/>
    <property type="match status" value="1"/>
</dbReference>
<evidence type="ECO:0000313" key="2">
    <source>
        <dbReference type="EMBL" id="BCE76478.1"/>
    </source>
</evidence>
<dbReference type="SUPFAM" id="SSF53756">
    <property type="entry name" value="UDP-Glycosyltransferase/glycogen phosphorylase"/>
    <property type="match status" value="1"/>
</dbReference>
<dbReference type="CDD" id="cd03794">
    <property type="entry name" value="GT4_WbuB-like"/>
    <property type="match status" value="1"/>
</dbReference>
<proteinExistence type="predicted"/>
<gene>
    <name evidence="2" type="ORF">XF8B_65890</name>
</gene>
<sequence>MLIIVENLPVPFDRRVWSEATTLARHGYDVSIICPKGPQATASFEVIEGIAVYRHWLPREGRGAVGYLAEYSAALFWEFGLSLKILATRGFDVIHACNPPDLIFLVGGVHKFLFGKSFIFDHHDINPELYEAKFERRGILWRAMVLFERLTFALADVSIATNQSYRTIAVERGRMNPDRVFVVRSGPNLSRVQSLPSDPTWKRGRTFLVAYVGVIGKQEGLDLLLESIKHIRGSRNRDDIQFVIVGSGPELDNVKKLATALELDESITFTGRVDDVTLFTVLSTADVCVNPDRPNAMNDKSTMNKIMEYMALGKPIVQFDLTEGRVSAGEASLYARNTDTAEFGDMILELLDDPVRRARMGAFGKKRIDGELAWDHEANKLLSVYDTVFDLRGSHEAARRHT</sequence>
<dbReference type="PANTHER" id="PTHR12526">
    <property type="entry name" value="GLYCOSYLTRANSFERASE"/>
    <property type="match status" value="1"/>
</dbReference>
<organism evidence="2">
    <name type="scientific">Bradyrhizobium diazoefficiens</name>
    <dbReference type="NCBI Taxonomy" id="1355477"/>
    <lineage>
        <taxon>Bacteria</taxon>
        <taxon>Pseudomonadati</taxon>
        <taxon>Pseudomonadota</taxon>
        <taxon>Alphaproteobacteria</taxon>
        <taxon>Hyphomicrobiales</taxon>
        <taxon>Nitrobacteraceae</taxon>
        <taxon>Bradyrhizobium</taxon>
    </lineage>
</organism>
<dbReference type="Gene3D" id="3.40.50.2000">
    <property type="entry name" value="Glycogen Phosphorylase B"/>
    <property type="match status" value="2"/>
</dbReference>
<dbReference type="InterPro" id="IPR028098">
    <property type="entry name" value="Glyco_trans_4-like_N"/>
</dbReference>
<reference evidence="2" key="1">
    <citation type="submission" date="2020-05" db="EMBL/GenBank/DDBJ databases">
        <title>Complete genome sequence of Bradyrhizobium diazoefficiens XF8 isolated from soybean nodule.</title>
        <authorList>
            <person name="Noda R."/>
            <person name="Kakizaki K."/>
            <person name="Minamisawa K."/>
        </authorList>
    </citation>
    <scope>NUCLEOTIDE SEQUENCE</scope>
    <source>
        <strain evidence="2">XF8</strain>
    </source>
</reference>
<dbReference type="AlphaFoldDB" id="A0A810BI62"/>
<name>A0A810BI62_9BRAD</name>
<feature type="domain" description="Glycosyltransferase subfamily 4-like N-terminal" evidence="1">
    <location>
        <begin position="14"/>
        <end position="185"/>
    </location>
</feature>
<dbReference type="PANTHER" id="PTHR12526:SF624">
    <property type="entry name" value="BLR6297 PROTEIN"/>
    <property type="match status" value="1"/>
</dbReference>
<dbReference type="EMBL" id="AP023097">
    <property type="protein sequence ID" value="BCE76478.1"/>
    <property type="molecule type" value="Genomic_DNA"/>
</dbReference>
<keyword evidence="2" id="KW-0808">Transferase</keyword>
<dbReference type="Pfam" id="PF13579">
    <property type="entry name" value="Glyco_trans_4_4"/>
    <property type="match status" value="1"/>
</dbReference>
<dbReference type="GO" id="GO:0016757">
    <property type="term" value="F:glycosyltransferase activity"/>
    <property type="evidence" value="ECO:0007669"/>
    <property type="project" value="TreeGrafter"/>
</dbReference>